<evidence type="ECO:0000256" key="5">
    <source>
        <dbReference type="ARBA" id="ARBA00022989"/>
    </source>
</evidence>
<feature type="transmembrane region" description="Helical" evidence="7">
    <location>
        <begin position="510"/>
        <end position="533"/>
    </location>
</feature>
<proteinExistence type="inferred from homology"/>
<name>A0A975IX40_9CAUL</name>
<feature type="transmembrane region" description="Helical" evidence="7">
    <location>
        <begin position="302"/>
        <end position="319"/>
    </location>
</feature>
<dbReference type="KEGG" id="caul:KCG34_11830"/>
<dbReference type="InterPro" id="IPR011014">
    <property type="entry name" value="MscS_channel_TM-2"/>
</dbReference>
<evidence type="ECO:0000256" key="6">
    <source>
        <dbReference type="ARBA" id="ARBA00023136"/>
    </source>
</evidence>
<feature type="domain" description="Mechanosensitive ion channel MscS" evidence="8">
    <location>
        <begin position="595"/>
        <end position="659"/>
    </location>
</feature>
<feature type="transmembrane region" description="Helical" evidence="7">
    <location>
        <begin position="224"/>
        <end position="247"/>
    </location>
</feature>
<dbReference type="InterPro" id="IPR022249">
    <property type="entry name" value="DUF3772"/>
</dbReference>
<feature type="transmembrane region" description="Helical" evidence="7">
    <location>
        <begin position="374"/>
        <end position="394"/>
    </location>
</feature>
<dbReference type="GO" id="GO:0008381">
    <property type="term" value="F:mechanosensitive monoatomic ion channel activity"/>
    <property type="evidence" value="ECO:0007669"/>
    <property type="project" value="UniProtKB-ARBA"/>
</dbReference>
<evidence type="ECO:0000259" key="9">
    <source>
        <dbReference type="Pfam" id="PF12607"/>
    </source>
</evidence>
<gene>
    <name evidence="10" type="ORF">KCG34_11830</name>
</gene>
<dbReference type="InterPro" id="IPR010920">
    <property type="entry name" value="LSM_dom_sf"/>
</dbReference>
<evidence type="ECO:0000259" key="8">
    <source>
        <dbReference type="Pfam" id="PF00924"/>
    </source>
</evidence>
<evidence type="ECO:0000313" key="10">
    <source>
        <dbReference type="EMBL" id="QUD90495.1"/>
    </source>
</evidence>
<comment type="subcellular location">
    <subcellularLocation>
        <location evidence="1">Cell membrane</location>
        <topology evidence="1">Multi-pass membrane protein</topology>
    </subcellularLocation>
</comment>
<feature type="transmembrane region" description="Helical" evidence="7">
    <location>
        <begin position="259"/>
        <end position="281"/>
    </location>
</feature>
<keyword evidence="6 7" id="KW-0472">Membrane</keyword>
<feature type="transmembrane region" description="Helical" evidence="7">
    <location>
        <begin position="467"/>
        <end position="489"/>
    </location>
</feature>
<dbReference type="InterPro" id="IPR011066">
    <property type="entry name" value="MscS_channel_C_sf"/>
</dbReference>
<dbReference type="PANTHER" id="PTHR30347:SF9">
    <property type="entry name" value="MINICONDUCTANCE MECHANOSENSITIVE CHANNEL MSCM"/>
    <property type="match status" value="1"/>
</dbReference>
<dbReference type="SUPFAM" id="SSF82689">
    <property type="entry name" value="Mechanosensitive channel protein MscS (YggB), C-terminal domain"/>
    <property type="match status" value="1"/>
</dbReference>
<evidence type="ECO:0000256" key="1">
    <source>
        <dbReference type="ARBA" id="ARBA00004651"/>
    </source>
</evidence>
<feature type="transmembrane region" description="Helical" evidence="7">
    <location>
        <begin position="553"/>
        <end position="574"/>
    </location>
</feature>
<feature type="transmembrane region" description="Helical" evidence="7">
    <location>
        <begin position="325"/>
        <end position="353"/>
    </location>
</feature>
<feature type="domain" description="DUF3772" evidence="9">
    <location>
        <begin position="107"/>
        <end position="167"/>
    </location>
</feature>
<dbReference type="Pfam" id="PF00924">
    <property type="entry name" value="MS_channel_2nd"/>
    <property type="match status" value="1"/>
</dbReference>
<feature type="transmembrane region" description="Helical" evidence="7">
    <location>
        <begin position="400"/>
        <end position="422"/>
    </location>
</feature>
<dbReference type="SUPFAM" id="SSF50182">
    <property type="entry name" value="Sm-like ribonucleoproteins"/>
    <property type="match status" value="1"/>
</dbReference>
<evidence type="ECO:0000256" key="2">
    <source>
        <dbReference type="ARBA" id="ARBA00008017"/>
    </source>
</evidence>
<dbReference type="Gene3D" id="2.30.30.60">
    <property type="match status" value="1"/>
</dbReference>
<reference evidence="10" key="1">
    <citation type="submission" date="2021-04" db="EMBL/GenBank/DDBJ databases">
        <title>The complete genome sequence of Caulobacter sp. S6.</title>
        <authorList>
            <person name="Tang Y."/>
            <person name="Ouyang W."/>
            <person name="Liu Q."/>
            <person name="Huang B."/>
            <person name="Guo Z."/>
            <person name="Lei P."/>
        </authorList>
    </citation>
    <scope>NUCLEOTIDE SEQUENCE</scope>
    <source>
        <strain evidence="10">S6</strain>
    </source>
</reference>
<keyword evidence="3" id="KW-1003">Cell membrane</keyword>
<evidence type="ECO:0000256" key="4">
    <source>
        <dbReference type="ARBA" id="ARBA00022692"/>
    </source>
</evidence>
<comment type="similarity">
    <text evidence="2">Belongs to the MscS (TC 1.A.23) family.</text>
</comment>
<keyword evidence="5 7" id="KW-1133">Transmembrane helix</keyword>
<organism evidence="10 11">
    <name type="scientific">Phenylobacterium montanum</name>
    <dbReference type="NCBI Taxonomy" id="2823693"/>
    <lineage>
        <taxon>Bacteria</taxon>
        <taxon>Pseudomonadati</taxon>
        <taxon>Pseudomonadota</taxon>
        <taxon>Alphaproteobacteria</taxon>
        <taxon>Caulobacterales</taxon>
        <taxon>Caulobacteraceae</taxon>
        <taxon>Phenylobacterium</taxon>
    </lineage>
</organism>
<dbReference type="Gene3D" id="3.30.70.100">
    <property type="match status" value="1"/>
</dbReference>
<dbReference type="Pfam" id="PF12607">
    <property type="entry name" value="DUF3772"/>
    <property type="match status" value="1"/>
</dbReference>
<dbReference type="PANTHER" id="PTHR30347">
    <property type="entry name" value="POTASSIUM CHANNEL RELATED"/>
    <property type="match status" value="1"/>
</dbReference>
<dbReference type="Proteomes" id="UP000676409">
    <property type="component" value="Chromosome"/>
</dbReference>
<evidence type="ECO:0000256" key="7">
    <source>
        <dbReference type="SAM" id="Phobius"/>
    </source>
</evidence>
<keyword evidence="4 7" id="KW-0812">Transmembrane</keyword>
<protein>
    <submittedName>
        <fullName evidence="10">DUF3772 domain-containing protein</fullName>
    </submittedName>
</protein>
<dbReference type="SUPFAM" id="SSF82861">
    <property type="entry name" value="Mechanosensitive channel protein MscS (YggB), transmembrane region"/>
    <property type="match status" value="1"/>
</dbReference>
<dbReference type="GO" id="GO:0005886">
    <property type="term" value="C:plasma membrane"/>
    <property type="evidence" value="ECO:0007669"/>
    <property type="project" value="UniProtKB-SubCell"/>
</dbReference>
<dbReference type="EMBL" id="CP073078">
    <property type="protein sequence ID" value="QUD90495.1"/>
    <property type="molecule type" value="Genomic_DNA"/>
</dbReference>
<evidence type="ECO:0000256" key="3">
    <source>
        <dbReference type="ARBA" id="ARBA00022475"/>
    </source>
</evidence>
<evidence type="ECO:0000313" key="11">
    <source>
        <dbReference type="Proteomes" id="UP000676409"/>
    </source>
</evidence>
<dbReference type="InterPro" id="IPR023408">
    <property type="entry name" value="MscS_beta-dom_sf"/>
</dbReference>
<dbReference type="InterPro" id="IPR006685">
    <property type="entry name" value="MscS_channel_2nd"/>
</dbReference>
<feature type="transmembrane region" description="Helical" evidence="7">
    <location>
        <begin position="181"/>
        <end position="203"/>
    </location>
</feature>
<keyword evidence="11" id="KW-1185">Reference proteome</keyword>
<dbReference type="AlphaFoldDB" id="A0A975IX40"/>
<accession>A0A975IX40</accession>
<sequence length="755" mass="77971">MMLGAAAPAPGPSEPLDVGNAHQTLAHLRDRLPIASRDDQLAAMAAQAAGLESQAQALVAARAHALAALDHGLAQIGPKGRRAPTKAEQQKRAPLLAQRPALVAQVQQAQGLAADAGATYDQIAERRRAGFSARVLQRTDSPVSPSFWNSLAGAGWADLGRLDAAADEAVRAAIEADEPKGLIGLGAGLLFALMVAFPLRVWLRRLGRRKNGDSVHPGFSRTAAAVWVAAIDTGAPTLAVAGLHLGAQWGGLLSPKADAMAGAAVGAAAWISGVLALGRVLAIDPDPGQRLLALPDPAARRIGPPLMVVALVAAAGLLLTRLNYVIGASVAATIAANCVLSLAYAGVAGLILFSFGRSRALPDEPAAPSQAASAWALMSLILTGVILVTLGAVFAGYTTLAALTSGQIFWLSLISAVAYLLLRFVDDLCASLFQPHGRGARLLFALFSLRASAIGQIGLLLSAGLQLLIIIGAASLALTPFGQSGELLFARLAQLGGGVHLGSVTISPTAIAAGLATLMVGVGLAHLVQAWVVRRYLPVTDWDSGLRNSVSTGVGYLGVCLAIICAFAATGLGFKQIALIASALSVGIGFGLQQVVQNFVSGVILLVERPVKVGDWVNIGGVEGDIRRIRVRATEIQAFDRSTVIVPNSDLITKAVQNKTLGEARGRIQLPLAIAKAAEAPKAKALILEAGKAHPQVLETPEPAVYIDGLAAAGTVNLNSYFYVASPRDAYRIRSELYFAILAAFIEGGVSLPTV</sequence>
<dbReference type="InterPro" id="IPR052702">
    <property type="entry name" value="MscS-like_channel"/>
</dbReference>
<dbReference type="Gene3D" id="1.10.287.1260">
    <property type="match status" value="1"/>
</dbReference>